<comment type="subcellular location">
    <subcellularLocation>
        <location evidence="1 7">Cell membrane</location>
        <topology evidence="1 7">Multi-pass membrane protein</topology>
    </subcellularLocation>
</comment>
<feature type="transmembrane region" description="Helical" evidence="7">
    <location>
        <begin position="124"/>
        <end position="150"/>
    </location>
</feature>
<dbReference type="CDD" id="cd06261">
    <property type="entry name" value="TM_PBP2"/>
    <property type="match status" value="1"/>
</dbReference>
<keyword evidence="3" id="KW-1003">Cell membrane</keyword>
<dbReference type="PROSITE" id="PS50928">
    <property type="entry name" value="ABC_TM1"/>
    <property type="match status" value="1"/>
</dbReference>
<evidence type="ECO:0000256" key="1">
    <source>
        <dbReference type="ARBA" id="ARBA00004651"/>
    </source>
</evidence>
<dbReference type="PANTHER" id="PTHR43005">
    <property type="entry name" value="BLR7065 PROTEIN"/>
    <property type="match status" value="1"/>
</dbReference>
<keyword evidence="11" id="KW-1185">Reference proteome</keyword>
<evidence type="ECO:0000256" key="5">
    <source>
        <dbReference type="ARBA" id="ARBA00022989"/>
    </source>
</evidence>
<comment type="caution">
    <text evidence="10">The sequence shown here is derived from an EMBL/GenBank/DDBJ whole genome shotgun (WGS) entry which is preliminary data.</text>
</comment>
<feature type="transmembrane region" description="Helical" evidence="7">
    <location>
        <begin position="288"/>
        <end position="310"/>
    </location>
</feature>
<feature type="domain" description="ABC transmembrane type-1" evidence="9">
    <location>
        <begin position="92"/>
        <end position="309"/>
    </location>
</feature>
<feature type="transmembrane region" description="Helical" evidence="7">
    <location>
        <begin position="96"/>
        <end position="117"/>
    </location>
</feature>
<dbReference type="RefSeq" id="WP_201844855.1">
    <property type="nucleotide sequence ID" value="NZ_JABBYC010000001.1"/>
</dbReference>
<feature type="transmembrane region" description="Helical" evidence="7">
    <location>
        <begin position="180"/>
        <end position="206"/>
    </location>
</feature>
<dbReference type="Pfam" id="PF00528">
    <property type="entry name" value="BPD_transp_1"/>
    <property type="match status" value="1"/>
</dbReference>
<sequence>MSSLATEPAAPPASVSSPPRPRRRRRLPTVPWLLLSASILILGVLTGYPVVRMLVMSFQEYERAQVMGMPAEWVGFDNYTAILTDSAFWAVLGRSILFMLVAVVLTMVLGTLIALLMMRLGKGLRLLVSVGLLLAWSMPPLSSTTIWGWIFDTQYGLVNNLLTRFTGERWFGHSWLLDPLGFFTILTFIIVWGAIPFVAFTMYAGLSQIPGEVLEAAQLDGAGAFARFRLVMLPYVRTIVTVLVVLSMIWDLKVFPQVYALQDIGGDRQKTNTIGVYIYQMGMGQGHFGTASAIAFVFVAIMLLLSIYYVRRTMKEEEL</sequence>
<keyword evidence="4 7" id="KW-0812">Transmembrane</keyword>
<evidence type="ECO:0000256" key="3">
    <source>
        <dbReference type="ARBA" id="ARBA00022475"/>
    </source>
</evidence>
<organism evidence="10 11">
    <name type="scientific">Myceligenerans indicum</name>
    <dbReference type="NCBI Taxonomy" id="2593663"/>
    <lineage>
        <taxon>Bacteria</taxon>
        <taxon>Bacillati</taxon>
        <taxon>Actinomycetota</taxon>
        <taxon>Actinomycetes</taxon>
        <taxon>Micrococcales</taxon>
        <taxon>Promicromonosporaceae</taxon>
        <taxon>Myceligenerans</taxon>
    </lineage>
</organism>
<evidence type="ECO:0000313" key="10">
    <source>
        <dbReference type="EMBL" id="MBL0885076.1"/>
    </source>
</evidence>
<evidence type="ECO:0000313" key="11">
    <source>
        <dbReference type="Proteomes" id="UP000675409"/>
    </source>
</evidence>
<reference evidence="10 11" key="1">
    <citation type="journal article" date="2021" name="Arch. Microbiol.">
        <title>Myceligenerans indicum sp. nov., an actinobacterium isolated from mangrove sediment of Sundarbans, India.</title>
        <authorList>
            <person name="Asha K."/>
            <person name="Bhadury P."/>
        </authorList>
    </citation>
    <scope>NUCLEOTIDE SEQUENCE [LARGE SCALE GENOMIC DNA]</scope>
    <source>
        <strain evidence="10 11">I2</strain>
    </source>
</reference>
<keyword evidence="6 7" id="KW-0472">Membrane</keyword>
<dbReference type="EMBL" id="JABBYC010000001">
    <property type="protein sequence ID" value="MBL0885076.1"/>
    <property type="molecule type" value="Genomic_DNA"/>
</dbReference>
<feature type="transmembrane region" description="Helical" evidence="7">
    <location>
        <begin position="227"/>
        <end position="250"/>
    </location>
</feature>
<evidence type="ECO:0000256" key="4">
    <source>
        <dbReference type="ARBA" id="ARBA00022692"/>
    </source>
</evidence>
<feature type="region of interest" description="Disordered" evidence="8">
    <location>
        <begin position="1"/>
        <end position="24"/>
    </location>
</feature>
<protein>
    <submittedName>
        <fullName evidence="10">Sugar ABC transporter permease</fullName>
    </submittedName>
</protein>
<keyword evidence="5 7" id="KW-1133">Transmembrane helix</keyword>
<gene>
    <name evidence="10" type="ORF">HGK34_02060</name>
</gene>
<dbReference type="SUPFAM" id="SSF161098">
    <property type="entry name" value="MetI-like"/>
    <property type="match status" value="1"/>
</dbReference>
<keyword evidence="2 7" id="KW-0813">Transport</keyword>
<evidence type="ECO:0000256" key="8">
    <source>
        <dbReference type="SAM" id="MobiDB-lite"/>
    </source>
</evidence>
<dbReference type="Gene3D" id="1.10.3720.10">
    <property type="entry name" value="MetI-like"/>
    <property type="match status" value="1"/>
</dbReference>
<evidence type="ECO:0000256" key="2">
    <source>
        <dbReference type="ARBA" id="ARBA00022448"/>
    </source>
</evidence>
<evidence type="ECO:0000256" key="6">
    <source>
        <dbReference type="ARBA" id="ARBA00023136"/>
    </source>
</evidence>
<evidence type="ECO:0000259" key="9">
    <source>
        <dbReference type="PROSITE" id="PS50928"/>
    </source>
</evidence>
<feature type="transmembrane region" description="Helical" evidence="7">
    <location>
        <begin position="30"/>
        <end position="51"/>
    </location>
</feature>
<dbReference type="Proteomes" id="UP000675409">
    <property type="component" value="Unassembled WGS sequence"/>
</dbReference>
<dbReference type="InterPro" id="IPR000515">
    <property type="entry name" value="MetI-like"/>
</dbReference>
<name>A0ABS1LFQ9_9MICO</name>
<accession>A0ABS1LFQ9</accession>
<dbReference type="PANTHER" id="PTHR43005:SF1">
    <property type="entry name" value="SPERMIDINE_PUTRESCINE TRANSPORT SYSTEM PERMEASE PROTEIN"/>
    <property type="match status" value="1"/>
</dbReference>
<comment type="similarity">
    <text evidence="7">Belongs to the binding-protein-dependent transport system permease family.</text>
</comment>
<proteinExistence type="inferred from homology"/>
<evidence type="ECO:0000256" key="7">
    <source>
        <dbReference type="RuleBase" id="RU363032"/>
    </source>
</evidence>
<dbReference type="InterPro" id="IPR035906">
    <property type="entry name" value="MetI-like_sf"/>
</dbReference>